<accession>A0A1M5UVL0</accession>
<gene>
    <name evidence="1" type="ORF">SAMN05443248_5616</name>
</gene>
<dbReference type="Proteomes" id="UP000189796">
    <property type="component" value="Chromosome I"/>
</dbReference>
<organism evidence="1 2">
    <name type="scientific">Bradyrhizobium erythrophlei</name>
    <dbReference type="NCBI Taxonomy" id="1437360"/>
    <lineage>
        <taxon>Bacteria</taxon>
        <taxon>Pseudomonadati</taxon>
        <taxon>Pseudomonadota</taxon>
        <taxon>Alphaproteobacteria</taxon>
        <taxon>Hyphomicrobiales</taxon>
        <taxon>Nitrobacteraceae</taxon>
        <taxon>Bradyrhizobium</taxon>
    </lineage>
</organism>
<proteinExistence type="predicted"/>
<name>A0A1M5UVL0_9BRAD</name>
<dbReference type="OrthoDB" id="8241122at2"/>
<evidence type="ECO:0000313" key="2">
    <source>
        <dbReference type="Proteomes" id="UP000189796"/>
    </source>
</evidence>
<protein>
    <submittedName>
        <fullName evidence="1">Uncharacterized protein</fullName>
    </submittedName>
</protein>
<sequence length="75" mass="8565">MRTPSRFSPLSSVTGTVQWMLNLATRMLARMLNMPEPLVHDTGVFVFTHVAAVESRVGKTLCPVRLLRQLRSWLR</sequence>
<evidence type="ECO:0000313" key="1">
    <source>
        <dbReference type="EMBL" id="SHH66974.1"/>
    </source>
</evidence>
<dbReference type="RefSeq" id="WP_154072540.1">
    <property type="nucleotide sequence ID" value="NZ_LT670817.1"/>
</dbReference>
<reference evidence="1 2" key="1">
    <citation type="submission" date="2016-11" db="EMBL/GenBank/DDBJ databases">
        <authorList>
            <person name="Jaros S."/>
            <person name="Januszkiewicz K."/>
            <person name="Wedrychowicz H."/>
        </authorList>
    </citation>
    <scope>NUCLEOTIDE SEQUENCE [LARGE SCALE GENOMIC DNA]</scope>
    <source>
        <strain evidence="1 2">GAS138</strain>
    </source>
</reference>
<dbReference type="EMBL" id="LT670817">
    <property type="protein sequence ID" value="SHH66974.1"/>
    <property type="molecule type" value="Genomic_DNA"/>
</dbReference>
<dbReference type="AlphaFoldDB" id="A0A1M5UVL0"/>